<reference evidence="1" key="1">
    <citation type="submission" date="2020-09" db="EMBL/GenBank/DDBJ databases">
        <title>A novel bacterium of genus Paenibacillus, isolated from South China Sea.</title>
        <authorList>
            <person name="Huang H."/>
            <person name="Mo K."/>
            <person name="Hu Y."/>
        </authorList>
    </citation>
    <scope>NUCLEOTIDE SEQUENCE</scope>
    <source>
        <strain evidence="1">IB182493</strain>
    </source>
</reference>
<evidence type="ECO:0000313" key="2">
    <source>
        <dbReference type="Proteomes" id="UP000632125"/>
    </source>
</evidence>
<dbReference type="RefSeq" id="WP_190867774.1">
    <property type="nucleotide sequence ID" value="NZ_JACXIY010000059.1"/>
</dbReference>
<accession>A0A927H8I7</accession>
<dbReference type="Proteomes" id="UP000632125">
    <property type="component" value="Unassembled WGS sequence"/>
</dbReference>
<organism evidence="1 2">
    <name type="scientific">Paenibacillus arenilitoris</name>
    <dbReference type="NCBI Taxonomy" id="2772299"/>
    <lineage>
        <taxon>Bacteria</taxon>
        <taxon>Bacillati</taxon>
        <taxon>Bacillota</taxon>
        <taxon>Bacilli</taxon>
        <taxon>Bacillales</taxon>
        <taxon>Paenibacillaceae</taxon>
        <taxon>Paenibacillus</taxon>
    </lineage>
</organism>
<proteinExistence type="predicted"/>
<dbReference type="InterPro" id="IPR005361">
    <property type="entry name" value="UPF0158"/>
</dbReference>
<sequence length="233" mass="27181">MKNKKKRKRLHLSNPESFSIEQDDQFYFIAGYTEGGAPYGVTWEEYEVQSALAKENRISDGGSQMKQLVLTERQLQELIETYDMHMDGIEHFLNIDTGEIVMINSFDGDDEDESLSEAIEEGFNEIYFQISHRESHEGYMDMEDFADTVSNEKLRKKLFNVLIGGKKIFRRFKDALAADGPELDRYYKFVESKNKERVLDWLESINVDLKVFVEKDNSADRTVNRTKIRMPDS</sequence>
<dbReference type="EMBL" id="JACXIY010000059">
    <property type="protein sequence ID" value="MBD2872776.1"/>
    <property type="molecule type" value="Genomic_DNA"/>
</dbReference>
<dbReference type="AlphaFoldDB" id="A0A927H8I7"/>
<dbReference type="Pfam" id="PF03682">
    <property type="entry name" value="UPF0158"/>
    <property type="match status" value="1"/>
</dbReference>
<gene>
    <name evidence="1" type="ORF">IDH41_29865</name>
</gene>
<name>A0A927H8I7_9BACL</name>
<evidence type="ECO:0000313" key="1">
    <source>
        <dbReference type="EMBL" id="MBD2872776.1"/>
    </source>
</evidence>
<protein>
    <submittedName>
        <fullName evidence="1">Uncharacterized protein</fullName>
    </submittedName>
</protein>
<comment type="caution">
    <text evidence="1">The sequence shown here is derived from an EMBL/GenBank/DDBJ whole genome shotgun (WGS) entry which is preliminary data.</text>
</comment>
<keyword evidence="2" id="KW-1185">Reference proteome</keyword>